<dbReference type="RefSeq" id="WP_394849710.1">
    <property type="nucleotide sequence ID" value="NZ_CP089982.1"/>
</dbReference>
<evidence type="ECO:0000313" key="2">
    <source>
        <dbReference type="Proteomes" id="UP001379533"/>
    </source>
</evidence>
<dbReference type="EMBL" id="CP089982">
    <property type="protein sequence ID" value="WXA99080.1"/>
    <property type="molecule type" value="Genomic_DNA"/>
</dbReference>
<organism evidence="1 2">
    <name type="scientific">Pendulispora brunnea</name>
    <dbReference type="NCBI Taxonomy" id="2905690"/>
    <lineage>
        <taxon>Bacteria</taxon>
        <taxon>Pseudomonadati</taxon>
        <taxon>Myxococcota</taxon>
        <taxon>Myxococcia</taxon>
        <taxon>Myxococcales</taxon>
        <taxon>Sorangiineae</taxon>
        <taxon>Pendulisporaceae</taxon>
        <taxon>Pendulispora</taxon>
    </lineage>
</organism>
<reference evidence="1 2" key="1">
    <citation type="submission" date="2021-12" db="EMBL/GenBank/DDBJ databases">
        <title>Discovery of the Pendulisporaceae a myxobacterial family with distinct sporulation behavior and unique specialized metabolism.</title>
        <authorList>
            <person name="Garcia R."/>
            <person name="Popoff A."/>
            <person name="Bader C.D."/>
            <person name="Loehr J."/>
            <person name="Walesch S."/>
            <person name="Walt C."/>
            <person name="Boldt J."/>
            <person name="Bunk B."/>
            <person name="Haeckl F.J.F.P.J."/>
            <person name="Gunesch A.P."/>
            <person name="Birkelbach J."/>
            <person name="Nuebel U."/>
            <person name="Pietschmann T."/>
            <person name="Bach T."/>
            <person name="Mueller R."/>
        </authorList>
    </citation>
    <scope>NUCLEOTIDE SEQUENCE [LARGE SCALE GENOMIC DNA]</scope>
    <source>
        <strain evidence="1 2">MSr12523</strain>
    </source>
</reference>
<gene>
    <name evidence="1" type="ORF">LZC95_19935</name>
</gene>
<name>A0ABZ2KPU3_9BACT</name>
<dbReference type="Proteomes" id="UP001379533">
    <property type="component" value="Chromosome"/>
</dbReference>
<accession>A0ABZ2KPU3</accession>
<keyword evidence="2" id="KW-1185">Reference proteome</keyword>
<protein>
    <submittedName>
        <fullName evidence="1">Uncharacterized protein</fullName>
    </submittedName>
</protein>
<proteinExistence type="predicted"/>
<sequence>MYIPYGFDGKGENPTKSCSISVNVDNPETPFISIVLGDGAAVQIQGGEVTLRGAGGTSHVTIGRDATQIVGELRVTGGVSLGSEAAMPLVLYEAFAAWAMALEAKISASVVGPPAVPFASLSALMKTKFTKAA</sequence>
<evidence type="ECO:0000313" key="1">
    <source>
        <dbReference type="EMBL" id="WXA99080.1"/>
    </source>
</evidence>